<dbReference type="InterPro" id="IPR003123">
    <property type="entry name" value="VPS9"/>
</dbReference>
<dbReference type="AlphaFoldDB" id="A0A9P9J0K6"/>
<feature type="compositionally biased region" description="Polar residues" evidence="2">
    <location>
        <begin position="638"/>
        <end position="653"/>
    </location>
</feature>
<evidence type="ECO:0000256" key="1">
    <source>
        <dbReference type="SAM" id="Coils"/>
    </source>
</evidence>
<dbReference type="GO" id="GO:0016192">
    <property type="term" value="P:vesicle-mediated transport"/>
    <property type="evidence" value="ECO:0007669"/>
    <property type="project" value="InterPro"/>
</dbReference>
<gene>
    <name evidence="4" type="ORF">B0J11DRAFT_515740</name>
</gene>
<dbReference type="PANTHER" id="PTHR23101:SF97">
    <property type="entry name" value="DOMAIN PROTEIN, PUTATIVE (AFU_ORTHOLOGUE AFUA_2G10890)-RELATED"/>
    <property type="match status" value="1"/>
</dbReference>
<keyword evidence="1" id="KW-0175">Coiled coil</keyword>
<organism evidence="4 5">
    <name type="scientific">Dendryphion nanum</name>
    <dbReference type="NCBI Taxonomy" id="256645"/>
    <lineage>
        <taxon>Eukaryota</taxon>
        <taxon>Fungi</taxon>
        <taxon>Dikarya</taxon>
        <taxon>Ascomycota</taxon>
        <taxon>Pezizomycotina</taxon>
        <taxon>Dothideomycetes</taxon>
        <taxon>Pleosporomycetidae</taxon>
        <taxon>Pleosporales</taxon>
        <taxon>Torulaceae</taxon>
        <taxon>Dendryphion</taxon>
    </lineage>
</organism>
<dbReference type="Pfam" id="PF02204">
    <property type="entry name" value="VPS9"/>
    <property type="match status" value="1"/>
</dbReference>
<evidence type="ECO:0000256" key="2">
    <source>
        <dbReference type="SAM" id="MobiDB-lite"/>
    </source>
</evidence>
<dbReference type="InterPro" id="IPR037191">
    <property type="entry name" value="VPS9_dom_sf"/>
</dbReference>
<feature type="compositionally biased region" description="Basic and acidic residues" evidence="2">
    <location>
        <begin position="534"/>
        <end position="547"/>
    </location>
</feature>
<proteinExistence type="predicted"/>
<dbReference type="GO" id="GO:0005085">
    <property type="term" value="F:guanyl-nucleotide exchange factor activity"/>
    <property type="evidence" value="ECO:0007669"/>
    <property type="project" value="InterPro"/>
</dbReference>
<feature type="region of interest" description="Disordered" evidence="2">
    <location>
        <begin position="1"/>
        <end position="61"/>
    </location>
</feature>
<evidence type="ECO:0000313" key="4">
    <source>
        <dbReference type="EMBL" id="KAH7138961.1"/>
    </source>
</evidence>
<dbReference type="SMART" id="SM00167">
    <property type="entry name" value="VPS9"/>
    <property type="match status" value="1"/>
</dbReference>
<dbReference type="Proteomes" id="UP000700596">
    <property type="component" value="Unassembled WGS sequence"/>
</dbReference>
<dbReference type="Gene3D" id="1.20.1050.80">
    <property type="entry name" value="VPS9 domain"/>
    <property type="match status" value="1"/>
</dbReference>
<dbReference type="PROSITE" id="PS51205">
    <property type="entry name" value="VPS9"/>
    <property type="match status" value="1"/>
</dbReference>
<feature type="region of interest" description="Disordered" evidence="2">
    <location>
        <begin position="376"/>
        <end position="434"/>
    </location>
</feature>
<feature type="coiled-coil region" evidence="1">
    <location>
        <begin position="238"/>
        <end position="265"/>
    </location>
</feature>
<feature type="domain" description="VPS9" evidence="3">
    <location>
        <begin position="218"/>
        <end position="375"/>
    </location>
</feature>
<feature type="region of interest" description="Disordered" evidence="2">
    <location>
        <begin position="638"/>
        <end position="677"/>
    </location>
</feature>
<dbReference type="GO" id="GO:0031267">
    <property type="term" value="F:small GTPase binding"/>
    <property type="evidence" value="ECO:0007669"/>
    <property type="project" value="TreeGrafter"/>
</dbReference>
<dbReference type="PANTHER" id="PTHR23101">
    <property type="entry name" value="RAB GDP/GTP EXCHANGE FACTOR"/>
    <property type="match status" value="1"/>
</dbReference>
<name>A0A9P9J0K6_9PLEO</name>
<evidence type="ECO:0000259" key="3">
    <source>
        <dbReference type="PROSITE" id="PS51205"/>
    </source>
</evidence>
<feature type="region of interest" description="Disordered" evidence="2">
    <location>
        <begin position="505"/>
        <end position="606"/>
    </location>
</feature>
<dbReference type="InterPro" id="IPR045046">
    <property type="entry name" value="Vps9-like"/>
</dbReference>
<comment type="caution">
    <text evidence="4">The sequence shown here is derived from an EMBL/GenBank/DDBJ whole genome shotgun (WGS) entry which is preliminary data.</text>
</comment>
<feature type="region of interest" description="Disordered" evidence="2">
    <location>
        <begin position="150"/>
        <end position="169"/>
    </location>
</feature>
<dbReference type="SUPFAM" id="SSF109993">
    <property type="entry name" value="VPS9 domain"/>
    <property type="match status" value="1"/>
</dbReference>
<evidence type="ECO:0000313" key="5">
    <source>
        <dbReference type="Proteomes" id="UP000700596"/>
    </source>
</evidence>
<keyword evidence="5" id="KW-1185">Reference proteome</keyword>
<dbReference type="GO" id="GO:0030139">
    <property type="term" value="C:endocytic vesicle"/>
    <property type="evidence" value="ECO:0007669"/>
    <property type="project" value="TreeGrafter"/>
</dbReference>
<feature type="compositionally biased region" description="Basic and acidic residues" evidence="2">
    <location>
        <begin position="45"/>
        <end position="61"/>
    </location>
</feature>
<reference evidence="4" key="1">
    <citation type="journal article" date="2021" name="Nat. Commun.">
        <title>Genetic determinants of endophytism in the Arabidopsis root mycobiome.</title>
        <authorList>
            <person name="Mesny F."/>
            <person name="Miyauchi S."/>
            <person name="Thiergart T."/>
            <person name="Pickel B."/>
            <person name="Atanasova L."/>
            <person name="Karlsson M."/>
            <person name="Huettel B."/>
            <person name="Barry K.W."/>
            <person name="Haridas S."/>
            <person name="Chen C."/>
            <person name="Bauer D."/>
            <person name="Andreopoulos W."/>
            <person name="Pangilinan J."/>
            <person name="LaButti K."/>
            <person name="Riley R."/>
            <person name="Lipzen A."/>
            <person name="Clum A."/>
            <person name="Drula E."/>
            <person name="Henrissat B."/>
            <person name="Kohler A."/>
            <person name="Grigoriev I.V."/>
            <person name="Martin F.M."/>
            <person name="Hacquard S."/>
        </authorList>
    </citation>
    <scope>NUCLEOTIDE SEQUENCE</scope>
    <source>
        <strain evidence="4">MPI-CAGE-CH-0243</strain>
    </source>
</reference>
<feature type="compositionally biased region" description="Basic and acidic residues" evidence="2">
    <location>
        <begin position="18"/>
        <end position="28"/>
    </location>
</feature>
<accession>A0A9P9J0K6</accession>
<feature type="compositionally biased region" description="Basic and acidic residues" evidence="2">
    <location>
        <begin position="376"/>
        <end position="397"/>
    </location>
</feature>
<dbReference type="EMBL" id="JAGMWT010000001">
    <property type="protein sequence ID" value="KAH7138961.1"/>
    <property type="molecule type" value="Genomic_DNA"/>
</dbReference>
<sequence length="739" mass="80813">MADRPRNLHASKSFTRLESTHASKDPLSRSRASTIQGPPVPDILDPLKERISPEDDEGHTEGDVFARKEAADEEDAEQNHSVPDTFEELPIEIRSLTERFLESLSAKVHPTPLSADALSDLFQDFYNRASTHINTHIATLSTRLSRENLASSAAKKGTRKGNEDAGEQQMLTATEIVDRKKARKLLEHKRAALEEAVERAVCEKVYGRIWRHRSTDDEERDLKLRSRTAALSLVGIGLKELLMTAEELTEEERRKTKEREGEIREWLSSARADIQKMDEESYPLGKLNHLTAAHKSIVEALSKIFPASSSADEILPTLIYTLITSPPEGLNAISNLNFIQRFRGSGRIDGETAYCLVNLEAAISFLETVDLSSLRAEEGHGGLERSNSRPTTPRHEITPMPLGLAQAPDLTQTPATPTKDAKAPPSPSTKAQRRLSNLIQTQTNRIEAASDAVRESIIDSADQALDTINNTLENSLKFFFGRAKEQNPNSPVAKVEPKLPKTLADARKLVSSPPRIGGEDDDNGSISAASSVIGDDHADEKKAKEPPNKVTDLFGGRRQIRDRSVDSTLSTGSGKRSIGLGTSPNEPKIQPLNTVKTEPPPTPATSAVDSIRNMGNSLNPLNRFASMNVLPRFGRTVSSSASTPGLASPTVEQNKPFPPTPAPAAVTPNRSPSGNEVTQAVDEKGVRAIAALDVLKKTTPPVKRFLDAKDSSELKLKEVDELLKEYQRLAGAMRSAINY</sequence>
<protein>
    <recommendedName>
        <fullName evidence="3">VPS9 domain-containing protein</fullName>
    </recommendedName>
</protein>
<feature type="compositionally biased region" description="Polar residues" evidence="2">
    <location>
        <begin position="566"/>
        <end position="596"/>
    </location>
</feature>
<dbReference type="GO" id="GO:0005829">
    <property type="term" value="C:cytosol"/>
    <property type="evidence" value="ECO:0007669"/>
    <property type="project" value="TreeGrafter"/>
</dbReference>
<dbReference type="OrthoDB" id="10264848at2759"/>